<dbReference type="OrthoDB" id="5874945at2759"/>
<reference evidence="4 5" key="1">
    <citation type="submission" date="2013-12" db="EMBL/GenBank/DDBJ databases">
        <title>Draft genome of the parsitic nematode Ancylostoma duodenale.</title>
        <authorList>
            <person name="Mitreva M."/>
        </authorList>
    </citation>
    <scope>NUCLEOTIDE SEQUENCE [LARGE SCALE GENOMIC DNA]</scope>
    <source>
        <strain evidence="4 5">Zhejiang</strain>
    </source>
</reference>
<evidence type="ECO:0000256" key="1">
    <source>
        <dbReference type="PROSITE-ProRule" id="PRU01211"/>
    </source>
</evidence>
<feature type="chain" id="PRO_5002161251" description="Peptidase M12A domain-containing protein" evidence="2">
    <location>
        <begin position="19"/>
        <end position="112"/>
    </location>
</feature>
<dbReference type="AlphaFoldDB" id="A0A0C2GJL3"/>
<evidence type="ECO:0000313" key="4">
    <source>
        <dbReference type="EMBL" id="KIH61370.1"/>
    </source>
</evidence>
<protein>
    <recommendedName>
        <fullName evidence="3">Peptidase M12A domain-containing protein</fullName>
    </recommendedName>
</protein>
<dbReference type="InterPro" id="IPR024079">
    <property type="entry name" value="MetalloPept_cat_dom_sf"/>
</dbReference>
<dbReference type="PROSITE" id="PS51864">
    <property type="entry name" value="ASTACIN"/>
    <property type="match status" value="1"/>
</dbReference>
<dbReference type="GO" id="GO:0006508">
    <property type="term" value="P:proteolysis"/>
    <property type="evidence" value="ECO:0007669"/>
    <property type="project" value="InterPro"/>
</dbReference>
<gene>
    <name evidence="4" type="ORF">ANCDUO_08362</name>
</gene>
<dbReference type="Proteomes" id="UP000054047">
    <property type="component" value="Unassembled WGS sequence"/>
</dbReference>
<keyword evidence="5" id="KW-1185">Reference proteome</keyword>
<organism evidence="4 5">
    <name type="scientific">Ancylostoma duodenale</name>
    <dbReference type="NCBI Taxonomy" id="51022"/>
    <lineage>
        <taxon>Eukaryota</taxon>
        <taxon>Metazoa</taxon>
        <taxon>Ecdysozoa</taxon>
        <taxon>Nematoda</taxon>
        <taxon>Chromadorea</taxon>
        <taxon>Rhabditida</taxon>
        <taxon>Rhabditina</taxon>
        <taxon>Rhabditomorpha</taxon>
        <taxon>Strongyloidea</taxon>
        <taxon>Ancylostomatidae</taxon>
        <taxon>Ancylostomatinae</taxon>
        <taxon>Ancylostoma</taxon>
    </lineage>
</organism>
<dbReference type="GO" id="GO:0004222">
    <property type="term" value="F:metalloendopeptidase activity"/>
    <property type="evidence" value="ECO:0007669"/>
    <property type="project" value="InterPro"/>
</dbReference>
<evidence type="ECO:0000313" key="5">
    <source>
        <dbReference type="Proteomes" id="UP000054047"/>
    </source>
</evidence>
<feature type="signal peptide" evidence="2">
    <location>
        <begin position="1"/>
        <end position="18"/>
    </location>
</feature>
<proteinExistence type="predicted"/>
<name>A0A0C2GJL3_9BILA</name>
<feature type="non-terminal residue" evidence="4">
    <location>
        <position position="112"/>
    </location>
</feature>
<evidence type="ECO:0000256" key="2">
    <source>
        <dbReference type="SAM" id="SignalP"/>
    </source>
</evidence>
<keyword evidence="2" id="KW-0732">Signal</keyword>
<dbReference type="Pfam" id="PF01400">
    <property type="entry name" value="Astacin"/>
    <property type="match status" value="1"/>
</dbReference>
<feature type="domain" description="Peptidase M12A" evidence="3">
    <location>
        <begin position="38"/>
        <end position="112"/>
    </location>
</feature>
<dbReference type="InterPro" id="IPR001506">
    <property type="entry name" value="Peptidase_M12A"/>
</dbReference>
<sequence>MTRFVLLCIYAVFFVASAVPIIDYQNQEGGDIRLPEEEHLKPSTEQVYKWDEIRDDDGNYIIPFVMSKDFYDDEPAIIYDAMHEIEANTCIRFRNRSNEETFVDIINVEGKG</sequence>
<dbReference type="EMBL" id="KN730186">
    <property type="protein sequence ID" value="KIH61370.1"/>
    <property type="molecule type" value="Genomic_DNA"/>
</dbReference>
<dbReference type="Gene3D" id="3.40.390.10">
    <property type="entry name" value="Collagenase (Catalytic Domain)"/>
    <property type="match status" value="1"/>
</dbReference>
<accession>A0A0C2GJL3</accession>
<evidence type="ECO:0000259" key="3">
    <source>
        <dbReference type="PROSITE" id="PS51864"/>
    </source>
</evidence>
<comment type="caution">
    <text evidence="1">Lacks conserved residue(s) required for the propagation of feature annotation.</text>
</comment>